<dbReference type="STRING" id="945553.A0A0D2NFE8"/>
<evidence type="ECO:0000313" key="3">
    <source>
        <dbReference type="Proteomes" id="UP000054270"/>
    </source>
</evidence>
<organism evidence="2 3">
    <name type="scientific">Hypholoma sublateritium (strain FD-334 SS-4)</name>
    <dbReference type="NCBI Taxonomy" id="945553"/>
    <lineage>
        <taxon>Eukaryota</taxon>
        <taxon>Fungi</taxon>
        <taxon>Dikarya</taxon>
        <taxon>Basidiomycota</taxon>
        <taxon>Agaricomycotina</taxon>
        <taxon>Agaricomycetes</taxon>
        <taxon>Agaricomycetidae</taxon>
        <taxon>Agaricales</taxon>
        <taxon>Agaricineae</taxon>
        <taxon>Strophariaceae</taxon>
        <taxon>Hypholoma</taxon>
    </lineage>
</organism>
<accession>A0A0D2NFE8</accession>
<sequence length="263" mass="29362">MPRSRPKPKSQPTLKPEAKFEPAEIIPPTFQPIHALHFAELGAIWDGDKRIPSAVSRRSWAFARNLNPNNVNKWWYRQRALVRKARVRMLRDTYELPVGTPPVIEVKCEEEKVDICASSDGSEASESLRLDALDAHNLGSDDTLVDGLVPNVKMELRKGAYTRAYTRLFSSLGLISRPSSPCSESRQGSLPPSSPPARSPSPFVSCYPLSLPGSDTDWNVTSDSEDAMPLNEYDNELWCRGIILAARSLFSVSKFTPRLQRIA</sequence>
<name>A0A0D2NFE8_HYPSF</name>
<proteinExistence type="predicted"/>
<feature type="region of interest" description="Disordered" evidence="1">
    <location>
        <begin position="177"/>
        <end position="201"/>
    </location>
</feature>
<evidence type="ECO:0000313" key="2">
    <source>
        <dbReference type="EMBL" id="KJA15411.1"/>
    </source>
</evidence>
<dbReference type="OrthoDB" id="3257151at2759"/>
<dbReference type="Proteomes" id="UP000054270">
    <property type="component" value="Unassembled WGS sequence"/>
</dbReference>
<evidence type="ECO:0000256" key="1">
    <source>
        <dbReference type="SAM" id="MobiDB-lite"/>
    </source>
</evidence>
<evidence type="ECO:0008006" key="4">
    <source>
        <dbReference type="Google" id="ProtNLM"/>
    </source>
</evidence>
<reference evidence="3" key="1">
    <citation type="submission" date="2014-04" db="EMBL/GenBank/DDBJ databases">
        <title>Evolutionary Origins and Diversification of the Mycorrhizal Mutualists.</title>
        <authorList>
            <consortium name="DOE Joint Genome Institute"/>
            <consortium name="Mycorrhizal Genomics Consortium"/>
            <person name="Kohler A."/>
            <person name="Kuo A."/>
            <person name="Nagy L.G."/>
            <person name="Floudas D."/>
            <person name="Copeland A."/>
            <person name="Barry K.W."/>
            <person name="Cichocki N."/>
            <person name="Veneault-Fourrey C."/>
            <person name="LaButti K."/>
            <person name="Lindquist E.A."/>
            <person name="Lipzen A."/>
            <person name="Lundell T."/>
            <person name="Morin E."/>
            <person name="Murat C."/>
            <person name="Riley R."/>
            <person name="Ohm R."/>
            <person name="Sun H."/>
            <person name="Tunlid A."/>
            <person name="Henrissat B."/>
            <person name="Grigoriev I.V."/>
            <person name="Hibbett D.S."/>
            <person name="Martin F."/>
        </authorList>
    </citation>
    <scope>NUCLEOTIDE SEQUENCE [LARGE SCALE GENOMIC DNA]</scope>
    <source>
        <strain evidence="3">FD-334 SS-4</strain>
    </source>
</reference>
<feature type="compositionally biased region" description="Polar residues" evidence="1">
    <location>
        <begin position="177"/>
        <end position="188"/>
    </location>
</feature>
<dbReference type="EMBL" id="KN817645">
    <property type="protein sequence ID" value="KJA15411.1"/>
    <property type="molecule type" value="Genomic_DNA"/>
</dbReference>
<keyword evidence="3" id="KW-1185">Reference proteome</keyword>
<protein>
    <recommendedName>
        <fullName evidence="4">Homeobox domain-containing protein</fullName>
    </recommendedName>
</protein>
<dbReference type="AlphaFoldDB" id="A0A0D2NFE8"/>
<gene>
    <name evidence="2" type="ORF">HYPSUDRAFT_220052</name>
</gene>
<feature type="region of interest" description="Disordered" evidence="1">
    <location>
        <begin position="1"/>
        <end position="21"/>
    </location>
</feature>